<feature type="signal peptide" evidence="1">
    <location>
        <begin position="1"/>
        <end position="33"/>
    </location>
</feature>
<feature type="chain" id="PRO_5005184095" evidence="1">
    <location>
        <begin position="34"/>
        <end position="381"/>
    </location>
</feature>
<dbReference type="Proteomes" id="UP000035268">
    <property type="component" value="Chromosome"/>
</dbReference>
<dbReference type="AlphaFoldDB" id="A0A0G3EFJ1"/>
<evidence type="ECO:0000313" key="3">
    <source>
        <dbReference type="Proteomes" id="UP000035268"/>
    </source>
</evidence>
<dbReference type="KEGG" id="vbl:L21SP4_00909"/>
<dbReference type="InterPro" id="IPR011050">
    <property type="entry name" value="Pectin_lyase_fold/virulence"/>
</dbReference>
<keyword evidence="1" id="KW-0732">Signal</keyword>
<keyword evidence="3" id="KW-1185">Reference proteome</keyword>
<dbReference type="InterPro" id="IPR012334">
    <property type="entry name" value="Pectin_lyas_fold"/>
</dbReference>
<dbReference type="RefSeq" id="WP_052881531.1">
    <property type="nucleotide sequence ID" value="NZ_CP010904.1"/>
</dbReference>
<gene>
    <name evidence="2" type="ORF">L21SP4_00909</name>
</gene>
<dbReference type="Gene3D" id="2.160.20.10">
    <property type="entry name" value="Single-stranded right-handed beta-helix, Pectin lyase-like"/>
    <property type="match status" value="1"/>
</dbReference>
<dbReference type="STRING" id="1307763.L21SP4_00909"/>
<organism evidence="2 3">
    <name type="scientific">Kiritimatiella glycovorans</name>
    <dbReference type="NCBI Taxonomy" id="1307763"/>
    <lineage>
        <taxon>Bacteria</taxon>
        <taxon>Pseudomonadati</taxon>
        <taxon>Kiritimatiellota</taxon>
        <taxon>Kiritimatiellia</taxon>
        <taxon>Kiritimatiellales</taxon>
        <taxon>Kiritimatiellaceae</taxon>
        <taxon>Kiritimatiella</taxon>
    </lineage>
</organism>
<accession>A0A0G3EFJ1</accession>
<name>A0A0G3EFJ1_9BACT</name>
<dbReference type="EMBL" id="CP010904">
    <property type="protein sequence ID" value="AKJ64172.1"/>
    <property type="molecule type" value="Genomic_DNA"/>
</dbReference>
<protein>
    <submittedName>
        <fullName evidence="2">Uncharacterized protein</fullName>
    </submittedName>
</protein>
<evidence type="ECO:0000313" key="2">
    <source>
        <dbReference type="EMBL" id="AKJ64172.1"/>
    </source>
</evidence>
<dbReference type="SUPFAM" id="SSF51126">
    <property type="entry name" value="Pectin lyase-like"/>
    <property type="match status" value="1"/>
</dbReference>
<dbReference type="OrthoDB" id="9806903at2"/>
<evidence type="ECO:0000256" key="1">
    <source>
        <dbReference type="SAM" id="SignalP"/>
    </source>
</evidence>
<sequence length="381" mass="41610" precursor="true">MTTRSGQYFRSRGLRRTRAVVCLLLGAVLSAHARTEVDVVADFGAVANDGIDDAPAFQDALDYLNSTGGGTLHVPPGRFLFNERVSVEARDWRLTIQGDPLGETELQVDNPDGLFQLTHSTRYPQVNIRDLSITALREAAGTALEVTCPQGGVQEKRVVTLRKLEIRGNGGAEYFNRGIVIGGLYRPLIENCSVVHSTAADMSDSSPNFLPEVGIDVTDCYAPVIERCSVVGARVAYLYDSAENPEDGAVRDCTADYCRVGVRYFHDNGSGGKEETLWINDSDIRARDAGVEVKGRRILHISGNTFRRLSETHPLKDVTIEIVTMGFVTDNTFEGNLDAGRKNVSVLDDVTKYVVIIDNTLSGPFASALYIHPDAQNILSQ</sequence>
<reference evidence="2 3" key="2">
    <citation type="journal article" date="2016" name="ISME J.">
        <title>Characterization of the first cultured representative of Verrucomicrobia subdivision 5 indicates the proposal of a novel phylum.</title>
        <authorList>
            <person name="Spring S."/>
            <person name="Bunk B."/>
            <person name="Sproer C."/>
            <person name="Schumann P."/>
            <person name="Rohde M."/>
            <person name="Tindall B.J."/>
            <person name="Klenk H.P."/>
        </authorList>
    </citation>
    <scope>NUCLEOTIDE SEQUENCE [LARGE SCALE GENOMIC DNA]</scope>
    <source>
        <strain evidence="2 3">L21-Fru-AB</strain>
    </source>
</reference>
<reference evidence="3" key="1">
    <citation type="submission" date="2015-02" db="EMBL/GenBank/DDBJ databases">
        <title>Description and complete genome sequence of the first cultured representative of the subdivision 5 of the Verrucomicrobia phylum.</title>
        <authorList>
            <person name="Spring S."/>
            <person name="Bunk B."/>
            <person name="Sproer C."/>
            <person name="Klenk H.-P."/>
        </authorList>
    </citation>
    <scope>NUCLEOTIDE SEQUENCE [LARGE SCALE GENOMIC DNA]</scope>
    <source>
        <strain evidence="3">L21-Fru-AB</strain>
    </source>
</reference>
<proteinExistence type="predicted"/>